<reference evidence="2" key="1">
    <citation type="submission" date="2019-08" db="EMBL/GenBank/DDBJ databases">
        <authorList>
            <person name="Kucharzyk K."/>
            <person name="Murdoch R.W."/>
            <person name="Higgins S."/>
            <person name="Loffler F."/>
        </authorList>
    </citation>
    <scope>NUCLEOTIDE SEQUENCE</scope>
</reference>
<proteinExistence type="predicted"/>
<comment type="caution">
    <text evidence="2">The sequence shown here is derived from an EMBL/GenBank/DDBJ whole genome shotgun (WGS) entry which is preliminary data.</text>
</comment>
<dbReference type="EMBL" id="VSSQ01000684">
    <property type="protein sequence ID" value="MPL99721.1"/>
    <property type="molecule type" value="Genomic_DNA"/>
</dbReference>
<evidence type="ECO:0000256" key="1">
    <source>
        <dbReference type="SAM" id="MobiDB-lite"/>
    </source>
</evidence>
<organism evidence="2">
    <name type="scientific">bioreactor metagenome</name>
    <dbReference type="NCBI Taxonomy" id="1076179"/>
    <lineage>
        <taxon>unclassified sequences</taxon>
        <taxon>metagenomes</taxon>
        <taxon>ecological metagenomes</taxon>
    </lineage>
</organism>
<sequence length="95" mass="10735">MKNLVLFTAFLLAVSLSSGIYGQTPVKKAEPQKEQKTMEKKEVKPVKHEMMKKDSIKKEATHMTKGTKAEKAVKHEMQESKTKSNAVKTESKKTK</sequence>
<dbReference type="AlphaFoldDB" id="A0A644W7L1"/>
<feature type="compositionally biased region" description="Basic and acidic residues" evidence="1">
    <location>
        <begin position="27"/>
        <end position="82"/>
    </location>
</feature>
<name>A0A644W7L1_9ZZZZ</name>
<gene>
    <name evidence="2" type="ORF">SDC9_45942</name>
</gene>
<accession>A0A644W7L1</accession>
<feature type="region of interest" description="Disordered" evidence="1">
    <location>
        <begin position="23"/>
        <end position="95"/>
    </location>
</feature>
<evidence type="ECO:0000313" key="2">
    <source>
        <dbReference type="EMBL" id="MPL99721.1"/>
    </source>
</evidence>
<protein>
    <submittedName>
        <fullName evidence="2">Uncharacterized protein</fullName>
    </submittedName>
</protein>